<name>A0ABP6KJI7_9ENTE</name>
<evidence type="ECO:0000256" key="3">
    <source>
        <dbReference type="ARBA" id="ARBA00022801"/>
    </source>
</evidence>
<dbReference type="InterPro" id="IPR051202">
    <property type="entry name" value="Peptidase_C40"/>
</dbReference>
<evidence type="ECO:0000259" key="5">
    <source>
        <dbReference type="PROSITE" id="PS51935"/>
    </source>
</evidence>
<comment type="caution">
    <text evidence="6">The sequence shown here is derived from an EMBL/GenBank/DDBJ whole genome shotgun (WGS) entry which is preliminary data.</text>
</comment>
<dbReference type="PANTHER" id="PTHR47053">
    <property type="entry name" value="MUREIN DD-ENDOPEPTIDASE MEPH-RELATED"/>
    <property type="match status" value="1"/>
</dbReference>
<evidence type="ECO:0000256" key="4">
    <source>
        <dbReference type="ARBA" id="ARBA00022807"/>
    </source>
</evidence>
<dbReference type="Gene3D" id="3.90.1720.10">
    <property type="entry name" value="endopeptidase domain like (from Nostoc punctiforme)"/>
    <property type="match status" value="1"/>
</dbReference>
<dbReference type="PROSITE" id="PS51935">
    <property type="entry name" value="NLPC_P60"/>
    <property type="match status" value="1"/>
</dbReference>
<comment type="similarity">
    <text evidence="1">Belongs to the peptidase C40 family.</text>
</comment>
<evidence type="ECO:0000256" key="2">
    <source>
        <dbReference type="ARBA" id="ARBA00022670"/>
    </source>
</evidence>
<gene>
    <name evidence="6" type="primary">eepC</name>
    <name evidence="6" type="ORF">GCM10019998_07770</name>
</gene>
<keyword evidence="7" id="KW-1185">Reference proteome</keyword>
<dbReference type="Pfam" id="PF00877">
    <property type="entry name" value="NLPC_P60"/>
    <property type="match status" value="1"/>
</dbReference>
<keyword evidence="2" id="KW-0645">Protease</keyword>
<feature type="domain" description="NlpC/P60" evidence="5">
    <location>
        <begin position="168"/>
        <end position="293"/>
    </location>
</feature>
<dbReference type="EMBL" id="BAAAXQ010000024">
    <property type="protein sequence ID" value="GAA3014176.1"/>
    <property type="molecule type" value="Genomic_DNA"/>
</dbReference>
<dbReference type="InterPro" id="IPR000064">
    <property type="entry name" value="NLP_P60_dom"/>
</dbReference>
<dbReference type="Gene3D" id="2.30.30.40">
    <property type="entry name" value="SH3 Domains"/>
    <property type="match status" value="1"/>
</dbReference>
<reference evidence="7" key="1">
    <citation type="journal article" date="2019" name="Int. J. Syst. Evol. Microbiol.">
        <title>The Global Catalogue of Microorganisms (GCM) 10K type strain sequencing project: providing services to taxonomists for standard genome sequencing and annotation.</title>
        <authorList>
            <consortium name="The Broad Institute Genomics Platform"/>
            <consortium name="The Broad Institute Genome Sequencing Center for Infectious Disease"/>
            <person name="Wu L."/>
            <person name="Ma J."/>
        </authorList>
    </citation>
    <scope>NUCLEOTIDE SEQUENCE [LARGE SCALE GENOMIC DNA]</scope>
    <source>
        <strain evidence="7">JCM 8736</strain>
    </source>
</reference>
<accession>A0ABP6KJI7</accession>
<protein>
    <submittedName>
        <fullName evidence="6">Gamma-D-glutamyl-L-lysine dipeptidyl-peptidase</fullName>
    </submittedName>
</protein>
<sequence>MKKVVTSGSTFLWKEPKENEVLLKIENKSKEKLHTFLTSEDTMTLFEERLVDSEVTYGTVVEVLSEENGWSYVIILDQASDKNPKGYPGYIPTEYLSAMPEGYKRKEQVAVIAPTTELHFKDTTRPLAFGTVLELVEETTADYLVNSPNGEAYLAKEAAQKTGIYSGRPLADGMVDLAEQFLGLPYVWAGTSGCGFDCSGFMYSLHRVNGIFIPRDTPEQAAAGKHLAYKDAKPGDLLLFAYEKGKGEIHHVGMYVGNDEMIHSHTPGSKVMKSKISGSKYEEELIVVSRYWE</sequence>
<evidence type="ECO:0000256" key="1">
    <source>
        <dbReference type="ARBA" id="ARBA00007074"/>
    </source>
</evidence>
<organism evidence="6 7">
    <name type="scientific">Tetragenococcus solitarius</name>
    <dbReference type="NCBI Taxonomy" id="71453"/>
    <lineage>
        <taxon>Bacteria</taxon>
        <taxon>Bacillati</taxon>
        <taxon>Bacillota</taxon>
        <taxon>Bacilli</taxon>
        <taxon>Lactobacillales</taxon>
        <taxon>Enterococcaceae</taxon>
        <taxon>Tetragenococcus</taxon>
    </lineage>
</organism>
<dbReference type="Proteomes" id="UP001501577">
    <property type="component" value="Unassembled WGS sequence"/>
</dbReference>
<dbReference type="PANTHER" id="PTHR47053:SF3">
    <property type="entry name" value="GAMMA-D-GLUTAMYL-L-LYSINE DIPEPTIDYL-PEPTIDASE"/>
    <property type="match status" value="1"/>
</dbReference>
<evidence type="ECO:0000313" key="6">
    <source>
        <dbReference type="EMBL" id="GAA3014176.1"/>
    </source>
</evidence>
<dbReference type="RefSeq" id="WP_068709770.1">
    <property type="nucleotide sequence ID" value="NZ_BAAAXQ010000024.1"/>
</dbReference>
<keyword evidence="4" id="KW-0788">Thiol protease</keyword>
<dbReference type="SUPFAM" id="SSF54001">
    <property type="entry name" value="Cysteine proteinases"/>
    <property type="match status" value="1"/>
</dbReference>
<dbReference type="InterPro" id="IPR038765">
    <property type="entry name" value="Papain-like_cys_pep_sf"/>
</dbReference>
<proteinExistence type="inferred from homology"/>
<evidence type="ECO:0000313" key="7">
    <source>
        <dbReference type="Proteomes" id="UP001501577"/>
    </source>
</evidence>
<keyword evidence="3" id="KW-0378">Hydrolase</keyword>